<proteinExistence type="predicted"/>
<evidence type="ECO:0000256" key="1">
    <source>
        <dbReference type="SAM" id="MobiDB-lite"/>
    </source>
</evidence>
<name>A0A166E2R1_9AGAM</name>
<dbReference type="EMBL" id="KV417606">
    <property type="protein sequence ID" value="KZP15330.1"/>
    <property type="molecule type" value="Genomic_DNA"/>
</dbReference>
<evidence type="ECO:0000313" key="3">
    <source>
        <dbReference type="Proteomes" id="UP000076532"/>
    </source>
</evidence>
<organism evidence="2 3">
    <name type="scientific">Athelia psychrophila</name>
    <dbReference type="NCBI Taxonomy" id="1759441"/>
    <lineage>
        <taxon>Eukaryota</taxon>
        <taxon>Fungi</taxon>
        <taxon>Dikarya</taxon>
        <taxon>Basidiomycota</taxon>
        <taxon>Agaricomycotina</taxon>
        <taxon>Agaricomycetes</taxon>
        <taxon>Agaricomycetidae</taxon>
        <taxon>Atheliales</taxon>
        <taxon>Atheliaceae</taxon>
        <taxon>Athelia</taxon>
    </lineage>
</organism>
<dbReference type="AlphaFoldDB" id="A0A166E2R1"/>
<dbReference type="Proteomes" id="UP000076532">
    <property type="component" value="Unassembled WGS sequence"/>
</dbReference>
<evidence type="ECO:0000313" key="2">
    <source>
        <dbReference type="EMBL" id="KZP15330.1"/>
    </source>
</evidence>
<feature type="region of interest" description="Disordered" evidence="1">
    <location>
        <begin position="1"/>
        <end position="28"/>
    </location>
</feature>
<protein>
    <submittedName>
        <fullName evidence="2">Uncharacterized protein</fullName>
    </submittedName>
</protein>
<keyword evidence="3" id="KW-1185">Reference proteome</keyword>
<gene>
    <name evidence="2" type="ORF">FIBSPDRAFT_867440</name>
</gene>
<sequence length="57" mass="6108">MCSSPASGAVLPRGEAHADADPGWRADDRDDYCHGDFPECDQQQLRPAFALVDAATC</sequence>
<accession>A0A166E2R1</accession>
<reference evidence="2 3" key="1">
    <citation type="journal article" date="2016" name="Mol. Biol. Evol.">
        <title>Comparative Genomics of Early-Diverging Mushroom-Forming Fungi Provides Insights into the Origins of Lignocellulose Decay Capabilities.</title>
        <authorList>
            <person name="Nagy L.G."/>
            <person name="Riley R."/>
            <person name="Tritt A."/>
            <person name="Adam C."/>
            <person name="Daum C."/>
            <person name="Floudas D."/>
            <person name="Sun H."/>
            <person name="Yadav J.S."/>
            <person name="Pangilinan J."/>
            <person name="Larsson K.H."/>
            <person name="Matsuura K."/>
            <person name="Barry K."/>
            <person name="Labutti K."/>
            <person name="Kuo R."/>
            <person name="Ohm R.A."/>
            <person name="Bhattacharya S.S."/>
            <person name="Shirouzu T."/>
            <person name="Yoshinaga Y."/>
            <person name="Martin F.M."/>
            <person name="Grigoriev I.V."/>
            <person name="Hibbett D.S."/>
        </authorList>
    </citation>
    <scope>NUCLEOTIDE SEQUENCE [LARGE SCALE GENOMIC DNA]</scope>
    <source>
        <strain evidence="2 3">CBS 109695</strain>
    </source>
</reference>
<feature type="compositionally biased region" description="Basic and acidic residues" evidence="1">
    <location>
        <begin position="14"/>
        <end position="28"/>
    </location>
</feature>